<dbReference type="Pfam" id="PF00001">
    <property type="entry name" value="7tm_1"/>
    <property type="match status" value="1"/>
</dbReference>
<evidence type="ECO:0000256" key="1">
    <source>
        <dbReference type="ARBA" id="ARBA00004651"/>
    </source>
</evidence>
<gene>
    <name evidence="13" type="ORF">MPIPNATIZW_LOCUS17571</name>
</gene>
<dbReference type="PANTHER" id="PTHR11334">
    <property type="entry name" value="MAS-RELATED G-PROTEIN COUPLED RECEPTOR"/>
    <property type="match status" value="1"/>
</dbReference>
<dbReference type="PROSITE" id="PS00237">
    <property type="entry name" value="G_PROTEIN_RECEP_F1_1"/>
    <property type="match status" value="1"/>
</dbReference>
<feature type="transmembrane region" description="Helical" evidence="11">
    <location>
        <begin position="177"/>
        <end position="203"/>
    </location>
</feature>
<evidence type="ECO:0000256" key="3">
    <source>
        <dbReference type="ARBA" id="ARBA00022692"/>
    </source>
</evidence>
<dbReference type="Gene3D" id="1.20.1070.10">
    <property type="entry name" value="Rhodopsin 7-helix transmembrane proteins"/>
    <property type="match status" value="1"/>
</dbReference>
<feature type="region of interest" description="Disordered" evidence="10">
    <location>
        <begin position="302"/>
        <end position="324"/>
    </location>
</feature>
<feature type="transmembrane region" description="Helical" evidence="11">
    <location>
        <begin position="215"/>
        <end position="235"/>
    </location>
</feature>
<feature type="transmembrane region" description="Helical" evidence="11">
    <location>
        <begin position="94"/>
        <end position="118"/>
    </location>
</feature>
<dbReference type="InterPro" id="IPR000276">
    <property type="entry name" value="GPCR_Rhodpsn"/>
</dbReference>
<feature type="transmembrane region" description="Helical" evidence="11">
    <location>
        <begin position="26"/>
        <end position="50"/>
    </location>
</feature>
<evidence type="ECO:0000256" key="5">
    <source>
        <dbReference type="ARBA" id="ARBA00023040"/>
    </source>
</evidence>
<evidence type="ECO:0000259" key="12">
    <source>
        <dbReference type="PROSITE" id="PS50262"/>
    </source>
</evidence>
<feature type="transmembrane region" description="Helical" evidence="11">
    <location>
        <begin position="62"/>
        <end position="82"/>
    </location>
</feature>
<keyword evidence="3 9" id="KW-0812">Transmembrane</keyword>
<dbReference type="InterPro" id="IPR026234">
    <property type="entry name" value="MRGPCRFAMILY"/>
</dbReference>
<sequence>MDMTVTAWEMELTPTDESDQQFTENIVLGILTVILALVGLAGNAVVLWLLGFRMRRNAFSVYILNLAGADFLFLCCHMIFFLDSIFNLYFVSEVISRFLSIVIMVAYISGLSFLSAISTERCLSVLWPIWYRCHRPRKLSTIMCALLWALSLLLSMLEGYYCRFLDWGVYHAWCQVFYFITVAWLILLFVLLSGSSLALMTRLLCGSHRVSSTRLYMTVVLTVLVFLLCGLPIGIEWFLQLWFTDEYPAVVHLHMILLLLSCVNSCANPIIYFFVGSFRQQWWKQRHTLRLVLQRALQDTPEVGEPRESLPGEALEMSGSSLGQ</sequence>
<evidence type="ECO:0000313" key="13">
    <source>
        <dbReference type="EMBL" id="CAK6449265.1"/>
    </source>
</evidence>
<dbReference type="SUPFAM" id="SSF81321">
    <property type="entry name" value="Family A G protein-coupled receptor-like"/>
    <property type="match status" value="1"/>
</dbReference>
<keyword evidence="7 9" id="KW-0675">Receptor</keyword>
<proteinExistence type="inferred from homology"/>
<dbReference type="Proteomes" id="UP001314169">
    <property type="component" value="Chromosome 9"/>
</dbReference>
<dbReference type="InterPro" id="IPR017452">
    <property type="entry name" value="GPCR_Rhodpsn_7TM"/>
</dbReference>
<dbReference type="PRINTS" id="PR02108">
    <property type="entry name" value="MRGPCRFAMILY"/>
</dbReference>
<evidence type="ECO:0000256" key="4">
    <source>
        <dbReference type="ARBA" id="ARBA00022989"/>
    </source>
</evidence>
<evidence type="ECO:0000313" key="14">
    <source>
        <dbReference type="Proteomes" id="UP001314169"/>
    </source>
</evidence>
<dbReference type="EMBL" id="OY882866">
    <property type="protein sequence ID" value="CAK6449265.1"/>
    <property type="molecule type" value="Genomic_DNA"/>
</dbReference>
<keyword evidence="14" id="KW-1185">Reference proteome</keyword>
<dbReference type="PRINTS" id="PR00237">
    <property type="entry name" value="GPCRRHODOPSN"/>
</dbReference>
<evidence type="ECO:0000256" key="11">
    <source>
        <dbReference type="SAM" id="Phobius"/>
    </source>
</evidence>
<keyword evidence="6 11" id="KW-0472">Membrane</keyword>
<comment type="similarity">
    <text evidence="9">Belongs to the G-protein coupled receptor 1 family.</text>
</comment>
<feature type="domain" description="G-protein coupled receptors family 1 profile" evidence="12">
    <location>
        <begin position="42"/>
        <end position="272"/>
    </location>
</feature>
<dbReference type="PANTHER" id="PTHR11334:SF29">
    <property type="entry name" value="MAS-RELATED G-PROTEIN COUPLED RECEPTOR MEMBER X2"/>
    <property type="match status" value="1"/>
</dbReference>
<keyword evidence="5 9" id="KW-0297">G-protein coupled receptor</keyword>
<reference evidence="13" key="1">
    <citation type="submission" date="2023-12" db="EMBL/GenBank/DDBJ databases">
        <authorList>
            <person name="Brown T."/>
        </authorList>
    </citation>
    <scope>NUCLEOTIDE SEQUENCE</scope>
</reference>
<evidence type="ECO:0000256" key="2">
    <source>
        <dbReference type="ARBA" id="ARBA00022475"/>
    </source>
</evidence>
<feature type="transmembrane region" description="Helical" evidence="11">
    <location>
        <begin position="255"/>
        <end position="275"/>
    </location>
</feature>
<evidence type="ECO:0000256" key="6">
    <source>
        <dbReference type="ARBA" id="ARBA00023136"/>
    </source>
</evidence>
<evidence type="ECO:0000256" key="8">
    <source>
        <dbReference type="ARBA" id="ARBA00023224"/>
    </source>
</evidence>
<keyword evidence="4 11" id="KW-1133">Transmembrane helix</keyword>
<organism evidence="13 14">
    <name type="scientific">Pipistrellus nathusii</name>
    <name type="common">Nathusius' pipistrelle</name>
    <dbReference type="NCBI Taxonomy" id="59473"/>
    <lineage>
        <taxon>Eukaryota</taxon>
        <taxon>Metazoa</taxon>
        <taxon>Chordata</taxon>
        <taxon>Craniata</taxon>
        <taxon>Vertebrata</taxon>
        <taxon>Euteleostomi</taxon>
        <taxon>Mammalia</taxon>
        <taxon>Eutheria</taxon>
        <taxon>Laurasiatheria</taxon>
        <taxon>Chiroptera</taxon>
        <taxon>Yangochiroptera</taxon>
        <taxon>Vespertilionidae</taxon>
        <taxon>Pipistrellus</taxon>
    </lineage>
</organism>
<feature type="transmembrane region" description="Helical" evidence="11">
    <location>
        <begin position="139"/>
        <end position="157"/>
    </location>
</feature>
<keyword evidence="8 9" id="KW-0807">Transducer</keyword>
<dbReference type="PROSITE" id="PS50262">
    <property type="entry name" value="G_PROTEIN_RECEP_F1_2"/>
    <property type="match status" value="1"/>
</dbReference>
<evidence type="ECO:0000256" key="7">
    <source>
        <dbReference type="ARBA" id="ARBA00023170"/>
    </source>
</evidence>
<evidence type="ECO:0000256" key="10">
    <source>
        <dbReference type="SAM" id="MobiDB-lite"/>
    </source>
</evidence>
<evidence type="ECO:0000256" key="9">
    <source>
        <dbReference type="RuleBase" id="RU000688"/>
    </source>
</evidence>
<accession>A0ABP0AFH8</accession>
<name>A0ABP0AFH8_PIPNA</name>
<protein>
    <recommendedName>
        <fullName evidence="12">G-protein coupled receptors family 1 profile domain-containing protein</fullName>
    </recommendedName>
</protein>
<keyword evidence="2" id="KW-1003">Cell membrane</keyword>
<comment type="subcellular location">
    <subcellularLocation>
        <location evidence="1">Cell membrane</location>
        <topology evidence="1">Multi-pass membrane protein</topology>
    </subcellularLocation>
</comment>